<feature type="region of interest" description="Disordered" evidence="1">
    <location>
        <begin position="641"/>
        <end position="661"/>
    </location>
</feature>
<feature type="domain" description="LysM" evidence="2">
    <location>
        <begin position="1095"/>
        <end position="1143"/>
    </location>
</feature>
<evidence type="ECO:0000256" key="1">
    <source>
        <dbReference type="SAM" id="MobiDB-lite"/>
    </source>
</evidence>
<dbReference type="Pfam" id="PF21745">
    <property type="entry name" value="PMI1_PMIR1-2_C"/>
    <property type="match status" value="1"/>
</dbReference>
<dbReference type="PANTHER" id="PTHR33414:SF1">
    <property type="entry name" value="PROTEIN PLASTID MOVEMENT IMPAIRED 1-RELATED 1"/>
    <property type="match status" value="1"/>
</dbReference>
<dbReference type="Proteomes" id="UP001642360">
    <property type="component" value="Unassembled WGS sequence"/>
</dbReference>
<comment type="caution">
    <text evidence="4">The sequence shown here is derived from an EMBL/GenBank/DDBJ whole genome shotgun (WGS) entry which is preliminary data.</text>
</comment>
<evidence type="ECO:0000259" key="3">
    <source>
        <dbReference type="PROSITE" id="PS51840"/>
    </source>
</evidence>
<dbReference type="InterPro" id="IPR018392">
    <property type="entry name" value="LysM"/>
</dbReference>
<dbReference type="Pfam" id="PF10358">
    <property type="entry name" value="NT-C2"/>
    <property type="match status" value="1"/>
</dbReference>
<dbReference type="InterPro" id="IPR039614">
    <property type="entry name" value="PMI1-like"/>
</dbReference>
<evidence type="ECO:0008006" key="6">
    <source>
        <dbReference type="Google" id="ProtNLM"/>
    </source>
</evidence>
<dbReference type="InterPro" id="IPR048972">
    <property type="entry name" value="PMI1_PMIR1-2_C"/>
</dbReference>
<feature type="compositionally biased region" description="Basic and acidic residues" evidence="1">
    <location>
        <begin position="56"/>
        <end position="68"/>
    </location>
</feature>
<reference evidence="4 5" key="1">
    <citation type="submission" date="2024-02" db="EMBL/GenBank/DDBJ databases">
        <authorList>
            <person name="Vignale AGUSTIN F."/>
            <person name="Sosa J E."/>
            <person name="Modenutti C."/>
        </authorList>
    </citation>
    <scope>NUCLEOTIDE SEQUENCE [LARGE SCALE GENOMIC DNA]</scope>
</reference>
<sequence length="1144" mass="125788">MMSKFEARKKIGEKSGNGKLLNDIEAISKALYADKTRPRSSMSTVSSRSKSVGKTHLPEPKSKLNDANKDALEKDKKSIWSWKALKANFTPVRNRRFDCCFTLQVHSIEGLPLNFNELSLIVHWKRRDGELMTCPARVFKGTAEFEEQLTHTCSVYGSRNGPHHSAKYEAKHFLLYSSVSGAPQLDLGKHRIDLTRLLPLTLEELEEEKSSGKWTTSFRLSGKAKGANMNVSFTYSVVGNSSMITATSRDVPEVLNSASTVKPPRELSQSEDRSSIQRAESLPARSSTSLRSPEDIKDLHEVLPISRSELAESVHILYQKFDENKLNVSDDCEPKLDVFSEPLEPLKPNSYLLSNAVEANVEKEYEVSEFSIVEKGMELSFEEQVKSEEKAVDGSGVENLAGSTDEVALVGDTKLHPPVEVEEIGSHRNELVVTKCKSEENDICTKESLMKDLESALASVSDLVKEGSDSQEDESEISNQENYLMGKSNCEGLRKGKSLSLDDATESVASEFLDLLGIEHSPFGLSSESEPESPRERLLRQFEKDTLASGFSLFNFDIDGEQAEFGYEDPTGSGWGTISEDFYNSSMALASEKMPTVATEAMRDRTRALMLEELETEALMRESGLNEQAFQRSLSNSSGGFGSPIDLRTEDPLQLPSLGEGLGPFVQTKNGGFLRSMNPALFSNAKNGGSLIMQVSSPVVVPAEMGSGIMEILQQLTSVGIEKLSMQANKLMPLEDITGKTMQQIAWEAAPRLEEPERQDFLQRESGAGQKTSVGQKTVKEKSLGPRPSKFESSTIGNEMDSEYVSLEDLAPLAIDKIEALSMEGLRIQSGMSDQDAPSNISPQSIGEFSALEGKRVNSDGFLGLEGAGGLQLLDIDGNGDDVDGLMGLSLTLDEWMRLDSGDIDDEDQISDRTSKVLAAHHATCTDLTRGRLKGEKRHGKGSGKKCGLLGNNFTVALMVQLRDPLRNCEPVGTPMLALIQVERVFVPPKPKIYSTVSEVRKISEEEDKSEPANNEDIKEAPKEEKIFEEEDIPQFKIAEVHVAGLKNEPGKKKLWGSTTQQQSGSRWLLANGMGKKNKHPLIKSKPVAKSSSPATTTAQPGETLWSISSRVHGTGSKWKELAALNPHIRNPNIILSNETIRLR</sequence>
<feature type="compositionally biased region" description="Low complexity" evidence="1">
    <location>
        <begin position="39"/>
        <end position="55"/>
    </location>
</feature>
<dbReference type="PROSITE" id="PS51840">
    <property type="entry name" value="C2_NT"/>
    <property type="match status" value="1"/>
</dbReference>
<accession>A0ABC8U5U8</accession>
<dbReference type="Gene3D" id="3.10.350.10">
    <property type="entry name" value="LysM domain"/>
    <property type="match status" value="1"/>
</dbReference>
<feature type="region of interest" description="Disordered" evidence="1">
    <location>
        <begin position="1000"/>
        <end position="1026"/>
    </location>
</feature>
<organism evidence="4 5">
    <name type="scientific">Ilex paraguariensis</name>
    <name type="common">yerba mate</name>
    <dbReference type="NCBI Taxonomy" id="185542"/>
    <lineage>
        <taxon>Eukaryota</taxon>
        <taxon>Viridiplantae</taxon>
        <taxon>Streptophyta</taxon>
        <taxon>Embryophyta</taxon>
        <taxon>Tracheophyta</taxon>
        <taxon>Spermatophyta</taxon>
        <taxon>Magnoliopsida</taxon>
        <taxon>eudicotyledons</taxon>
        <taxon>Gunneridae</taxon>
        <taxon>Pentapetalae</taxon>
        <taxon>asterids</taxon>
        <taxon>campanulids</taxon>
        <taxon>Aquifoliales</taxon>
        <taxon>Aquifoliaceae</taxon>
        <taxon>Ilex</taxon>
    </lineage>
</organism>
<proteinExistence type="predicted"/>
<dbReference type="CDD" id="cd00118">
    <property type="entry name" value="LysM"/>
    <property type="match status" value="1"/>
</dbReference>
<evidence type="ECO:0000259" key="2">
    <source>
        <dbReference type="PROSITE" id="PS51782"/>
    </source>
</evidence>
<dbReference type="Pfam" id="PF01476">
    <property type="entry name" value="LysM"/>
    <property type="match status" value="1"/>
</dbReference>
<dbReference type="AlphaFoldDB" id="A0ABC8U5U8"/>
<dbReference type="InterPro" id="IPR036779">
    <property type="entry name" value="LysM_dom_sf"/>
</dbReference>
<feature type="compositionally biased region" description="Basic and acidic residues" evidence="1">
    <location>
        <begin position="263"/>
        <end position="275"/>
    </location>
</feature>
<feature type="compositionally biased region" description="Basic and acidic residues" evidence="1">
    <location>
        <begin position="1016"/>
        <end position="1026"/>
    </location>
</feature>
<dbReference type="PROSITE" id="PS51782">
    <property type="entry name" value="LYSM"/>
    <property type="match status" value="1"/>
</dbReference>
<dbReference type="SMART" id="SM00257">
    <property type="entry name" value="LysM"/>
    <property type="match status" value="1"/>
</dbReference>
<dbReference type="InterPro" id="IPR019448">
    <property type="entry name" value="NT-C2"/>
</dbReference>
<dbReference type="EMBL" id="CAUOFW020006969">
    <property type="protein sequence ID" value="CAK9177113.1"/>
    <property type="molecule type" value="Genomic_DNA"/>
</dbReference>
<protein>
    <recommendedName>
        <fullName evidence="6">Protein PLASTID MOVEMENT IMPAIRED 1-RELATED 1</fullName>
    </recommendedName>
</protein>
<feature type="region of interest" description="Disordered" evidence="1">
    <location>
        <begin position="35"/>
        <end position="68"/>
    </location>
</feature>
<feature type="region of interest" description="Disordered" evidence="1">
    <location>
        <begin position="255"/>
        <end position="293"/>
    </location>
</feature>
<name>A0ABC8U5U8_9AQUA</name>
<feature type="domain" description="C2 NT-type" evidence="3">
    <location>
        <begin position="89"/>
        <end position="239"/>
    </location>
</feature>
<gene>
    <name evidence="4" type="ORF">ILEXP_LOCUS46980</name>
</gene>
<keyword evidence="5" id="KW-1185">Reference proteome</keyword>
<evidence type="ECO:0000313" key="5">
    <source>
        <dbReference type="Proteomes" id="UP001642360"/>
    </source>
</evidence>
<dbReference type="PANTHER" id="PTHR33414">
    <property type="entry name" value="PROTEIN PLASTID MOVEMENT IMPAIRED 1-RELATED 1"/>
    <property type="match status" value="1"/>
</dbReference>
<feature type="region of interest" description="Disordered" evidence="1">
    <location>
        <begin position="757"/>
        <end position="797"/>
    </location>
</feature>
<evidence type="ECO:0000313" key="4">
    <source>
        <dbReference type="EMBL" id="CAK9177113.1"/>
    </source>
</evidence>